<dbReference type="InterPro" id="IPR012675">
    <property type="entry name" value="Beta-grasp_dom_sf"/>
</dbReference>
<gene>
    <name evidence="1" type="primary">thiS</name>
    <name evidence="1" type="ORF">DI609_09910</name>
</gene>
<dbReference type="CDD" id="cd00565">
    <property type="entry name" value="Ubl_ThiS"/>
    <property type="match status" value="1"/>
</dbReference>
<comment type="caution">
    <text evidence="1">The sequence shown here is derived from an EMBL/GenBank/DDBJ whole genome shotgun (WGS) entry which is preliminary data.</text>
</comment>
<dbReference type="NCBIfam" id="TIGR01683">
    <property type="entry name" value="thiS"/>
    <property type="match status" value="1"/>
</dbReference>
<dbReference type="InterPro" id="IPR016155">
    <property type="entry name" value="Mopterin_synth/thiamin_S_b"/>
</dbReference>
<dbReference type="Gene3D" id="3.10.20.30">
    <property type="match status" value="1"/>
</dbReference>
<evidence type="ECO:0000313" key="1">
    <source>
        <dbReference type="EMBL" id="PZO98744.1"/>
    </source>
</evidence>
<accession>A0A2W5AW85</accession>
<dbReference type="InterPro" id="IPR010035">
    <property type="entry name" value="Thi_S"/>
</dbReference>
<dbReference type="SUPFAM" id="SSF54285">
    <property type="entry name" value="MoaD/ThiS"/>
    <property type="match status" value="1"/>
</dbReference>
<dbReference type="InterPro" id="IPR003749">
    <property type="entry name" value="ThiS/MoaD-like"/>
</dbReference>
<dbReference type="AlphaFoldDB" id="A0A2W5AW85"/>
<organism evidence="1 2">
    <name type="scientific">Corynebacterium urealyticum</name>
    <dbReference type="NCBI Taxonomy" id="43771"/>
    <lineage>
        <taxon>Bacteria</taxon>
        <taxon>Bacillati</taxon>
        <taxon>Actinomycetota</taxon>
        <taxon>Actinomycetes</taxon>
        <taxon>Mycobacteriales</taxon>
        <taxon>Corynebacteriaceae</taxon>
        <taxon>Corynebacterium</taxon>
    </lineage>
</organism>
<dbReference type="Proteomes" id="UP000249451">
    <property type="component" value="Unassembled WGS sequence"/>
</dbReference>
<protein>
    <submittedName>
        <fullName evidence="1">Thiamine biosynthesis protein ThiS</fullName>
    </submittedName>
</protein>
<proteinExistence type="predicted"/>
<dbReference type="EMBL" id="QFNY01000258">
    <property type="protein sequence ID" value="PZO98744.1"/>
    <property type="molecule type" value="Genomic_DNA"/>
</dbReference>
<dbReference type="PANTHER" id="PTHR34472:SF1">
    <property type="entry name" value="SULFUR CARRIER PROTEIN THIS"/>
    <property type="match status" value="1"/>
</dbReference>
<name>A0A2W5AW85_9CORY</name>
<sequence>MNYTVNQEERQGKAGLTIAEVVANETGEKDATGIAIALNQAVVPRSQWENREVADGDEIDILVAVQGG</sequence>
<dbReference type="Pfam" id="PF02597">
    <property type="entry name" value="ThiS"/>
    <property type="match status" value="1"/>
</dbReference>
<evidence type="ECO:0000313" key="2">
    <source>
        <dbReference type="Proteomes" id="UP000249451"/>
    </source>
</evidence>
<dbReference type="PANTHER" id="PTHR34472">
    <property type="entry name" value="SULFUR CARRIER PROTEIN THIS"/>
    <property type="match status" value="1"/>
</dbReference>
<reference evidence="1 2" key="1">
    <citation type="submission" date="2017-11" db="EMBL/GenBank/DDBJ databases">
        <title>Infants hospitalized years apart are colonized by the same room-sourced microbial strains.</title>
        <authorList>
            <person name="Brooks B."/>
            <person name="Olm M.R."/>
            <person name="Firek B.A."/>
            <person name="Baker R."/>
            <person name="Thomas B.C."/>
            <person name="Morowitz M.J."/>
            <person name="Banfield J.F."/>
        </authorList>
    </citation>
    <scope>NUCLEOTIDE SEQUENCE [LARGE SCALE GENOMIC DNA]</scope>
    <source>
        <strain evidence="1">S2_012_000_R3_87</strain>
    </source>
</reference>